<name>A0ABN9RYJ4_9DINO</name>
<feature type="compositionally biased region" description="Low complexity" evidence="1">
    <location>
        <begin position="21"/>
        <end position="30"/>
    </location>
</feature>
<comment type="caution">
    <text evidence="2">The sequence shown here is derived from an EMBL/GenBank/DDBJ whole genome shotgun (WGS) entry which is preliminary data.</text>
</comment>
<reference evidence="2" key="1">
    <citation type="submission" date="2023-10" db="EMBL/GenBank/DDBJ databases">
        <authorList>
            <person name="Chen Y."/>
            <person name="Shah S."/>
            <person name="Dougan E. K."/>
            <person name="Thang M."/>
            <person name="Chan C."/>
        </authorList>
    </citation>
    <scope>NUCLEOTIDE SEQUENCE [LARGE SCALE GENOMIC DNA]</scope>
</reference>
<feature type="region of interest" description="Disordered" evidence="1">
    <location>
        <begin position="1"/>
        <end position="30"/>
    </location>
</feature>
<dbReference type="EMBL" id="CAUYUJ010008311">
    <property type="protein sequence ID" value="CAK0823537.1"/>
    <property type="molecule type" value="Genomic_DNA"/>
</dbReference>
<gene>
    <name evidence="2" type="ORF">PCOR1329_LOCUS24211</name>
</gene>
<accession>A0ABN9RYJ4</accession>
<sequence>SRSSNSRRTSMGRWAGSLSTCRAGGHSGSHSGACRAAAARVGLDELLVNPSGSRSLARRKLPLALALALSRARAAPACTLASTAPTRDWRLVGYSEDTGARLHTGFGARPPPSD</sequence>
<evidence type="ECO:0000256" key="1">
    <source>
        <dbReference type="SAM" id="MobiDB-lite"/>
    </source>
</evidence>
<dbReference type="Proteomes" id="UP001189429">
    <property type="component" value="Unassembled WGS sequence"/>
</dbReference>
<organism evidence="2 3">
    <name type="scientific">Prorocentrum cordatum</name>
    <dbReference type="NCBI Taxonomy" id="2364126"/>
    <lineage>
        <taxon>Eukaryota</taxon>
        <taxon>Sar</taxon>
        <taxon>Alveolata</taxon>
        <taxon>Dinophyceae</taxon>
        <taxon>Prorocentrales</taxon>
        <taxon>Prorocentraceae</taxon>
        <taxon>Prorocentrum</taxon>
    </lineage>
</organism>
<proteinExistence type="predicted"/>
<evidence type="ECO:0000313" key="2">
    <source>
        <dbReference type="EMBL" id="CAK0823537.1"/>
    </source>
</evidence>
<protein>
    <submittedName>
        <fullName evidence="2">Uncharacterized protein</fullName>
    </submittedName>
</protein>
<keyword evidence="3" id="KW-1185">Reference proteome</keyword>
<feature type="non-terminal residue" evidence="2">
    <location>
        <position position="1"/>
    </location>
</feature>
<evidence type="ECO:0000313" key="3">
    <source>
        <dbReference type="Proteomes" id="UP001189429"/>
    </source>
</evidence>